<dbReference type="VEuPathDB" id="PlasmoDB:PVW1_140086800"/>
<organism evidence="2 3">
    <name type="scientific">Plasmodium vivax</name>
    <name type="common">malaria parasite P. vivax</name>
    <dbReference type="NCBI Taxonomy" id="5855"/>
    <lineage>
        <taxon>Eukaryota</taxon>
        <taxon>Sar</taxon>
        <taxon>Alveolata</taxon>
        <taxon>Apicomplexa</taxon>
        <taxon>Aconoidasida</taxon>
        <taxon>Haemosporida</taxon>
        <taxon>Plasmodiidae</taxon>
        <taxon>Plasmodium</taxon>
        <taxon>Plasmodium (Plasmodium)</taxon>
    </lineage>
</organism>
<dbReference type="Proteomes" id="UP000305196">
    <property type="component" value="Unassembled WGS sequence"/>
</dbReference>
<feature type="region of interest" description="Disordered" evidence="1">
    <location>
        <begin position="196"/>
        <end position="225"/>
    </location>
</feature>
<evidence type="ECO:0000256" key="1">
    <source>
        <dbReference type="SAM" id="MobiDB-lite"/>
    </source>
</evidence>
<protein>
    <submittedName>
        <fullName evidence="2">Vir protein, putative</fullName>
    </submittedName>
</protein>
<sequence>MKCNHISRACFDDIIFYSSCSSIAAFIKHLQSQADTIEKTQKCNFLNYKINDELRKLKNGSYNNVDFYNKLINEYKNYVYDLKAICKKNIGYLNEEVFKKIGDLYKIYTLYNSFLLPSSSSVDAKCHDISDSVVIYKQYKDTCENDIDKDFCAALDKFKNDYMTIIGHITTKCQNAEESLQSYVQLSEDTVLLLQEDDEDEESAERGVSIDRGISGEKGETGGRRDTILQDSLAQEDSHEMGNSKSTMTIALSSMLVLSSASFLMYKFTPFGSWLRPLIQRNMKQSDKMNEEVLRFYPNSSGNHMDIENSRYNIQYH</sequence>
<gene>
    <name evidence="2" type="ORF">PVC01_000110100</name>
</gene>
<dbReference type="EMBL" id="FLYI01000481">
    <property type="protein sequence ID" value="SCA60750.1"/>
    <property type="molecule type" value="Genomic_DNA"/>
</dbReference>
<dbReference type="AlphaFoldDB" id="A0A1G4E8B8"/>
<evidence type="ECO:0000313" key="3">
    <source>
        <dbReference type="Proteomes" id="UP000305196"/>
    </source>
</evidence>
<proteinExistence type="predicted"/>
<dbReference type="VEuPathDB" id="PlasmoDB:PVPAM_000019100"/>
<evidence type="ECO:0000313" key="2">
    <source>
        <dbReference type="EMBL" id="SCA60750.1"/>
    </source>
</evidence>
<dbReference type="VEuPathDB" id="PlasmoDB:PVP01_0003630"/>
<name>A0A1G4E8B8_PLAVI</name>
<accession>A0A1G4E8B8</accession>
<feature type="compositionally biased region" description="Basic and acidic residues" evidence="1">
    <location>
        <begin position="204"/>
        <end position="225"/>
    </location>
</feature>
<dbReference type="InterPro" id="IPR008780">
    <property type="entry name" value="Plasmodium_Vir"/>
</dbReference>
<reference evidence="2 3" key="1">
    <citation type="submission" date="2016-07" db="EMBL/GenBank/DDBJ databases">
        <authorList>
            <consortium name="Pathogen Informatics"/>
        </authorList>
    </citation>
    <scope>NUCLEOTIDE SEQUENCE [LARGE SCALE GENOMIC DNA]</scope>
</reference>
<dbReference type="Pfam" id="PF05795">
    <property type="entry name" value="Plasmodium_Vir"/>
    <property type="match status" value="1"/>
</dbReference>